<reference evidence="1" key="1">
    <citation type="submission" date="2022-12" db="EMBL/GenBank/DDBJ databases">
        <authorList>
            <person name="Petersen C."/>
        </authorList>
    </citation>
    <scope>NUCLEOTIDE SEQUENCE</scope>
    <source>
        <strain evidence="1">IBT 17660</strain>
    </source>
</reference>
<proteinExistence type="predicted"/>
<comment type="caution">
    <text evidence="1">The sequence shown here is derived from an EMBL/GenBank/DDBJ whole genome shotgun (WGS) entry which is preliminary data.</text>
</comment>
<organism evidence="1 2">
    <name type="scientific">Penicillium desertorum</name>
    <dbReference type="NCBI Taxonomy" id="1303715"/>
    <lineage>
        <taxon>Eukaryota</taxon>
        <taxon>Fungi</taxon>
        <taxon>Dikarya</taxon>
        <taxon>Ascomycota</taxon>
        <taxon>Pezizomycotina</taxon>
        <taxon>Eurotiomycetes</taxon>
        <taxon>Eurotiomycetidae</taxon>
        <taxon>Eurotiales</taxon>
        <taxon>Aspergillaceae</taxon>
        <taxon>Penicillium</taxon>
    </lineage>
</organism>
<gene>
    <name evidence="1" type="ORF">N7530_009194</name>
</gene>
<evidence type="ECO:0000313" key="2">
    <source>
        <dbReference type="Proteomes" id="UP001147760"/>
    </source>
</evidence>
<name>A0A9W9WI04_9EURO</name>
<reference evidence="1" key="2">
    <citation type="journal article" date="2023" name="IMA Fungus">
        <title>Comparative genomic study of the Penicillium genus elucidates a diverse pangenome and 15 lateral gene transfer events.</title>
        <authorList>
            <person name="Petersen C."/>
            <person name="Sorensen T."/>
            <person name="Nielsen M.R."/>
            <person name="Sondergaard T.E."/>
            <person name="Sorensen J.L."/>
            <person name="Fitzpatrick D.A."/>
            <person name="Frisvad J.C."/>
            <person name="Nielsen K.L."/>
        </authorList>
    </citation>
    <scope>NUCLEOTIDE SEQUENCE</scope>
    <source>
        <strain evidence="1">IBT 17660</strain>
    </source>
</reference>
<dbReference type="OrthoDB" id="10476419at2759"/>
<sequence>MGGLAWVVTKYDQCGLPTPPKSFVWFLGANSETLPHILASGTTKDGLSRSLQEARVATPGHWYVNQGLTKEKKCGSVDQPKSDE</sequence>
<dbReference type="AlphaFoldDB" id="A0A9W9WI04"/>
<dbReference type="Proteomes" id="UP001147760">
    <property type="component" value="Unassembled WGS sequence"/>
</dbReference>
<accession>A0A9W9WI04</accession>
<dbReference type="EMBL" id="JAPWDO010000006">
    <property type="protein sequence ID" value="KAJ5465407.1"/>
    <property type="molecule type" value="Genomic_DNA"/>
</dbReference>
<protein>
    <submittedName>
        <fullName evidence="1">Uncharacterized protein</fullName>
    </submittedName>
</protein>
<evidence type="ECO:0000313" key="1">
    <source>
        <dbReference type="EMBL" id="KAJ5465407.1"/>
    </source>
</evidence>
<keyword evidence="2" id="KW-1185">Reference proteome</keyword>